<keyword evidence="3" id="KW-1185">Reference proteome</keyword>
<accession>A0AAV0T2L6</accession>
<feature type="transmembrane region" description="Helical" evidence="1">
    <location>
        <begin position="149"/>
        <end position="178"/>
    </location>
</feature>
<feature type="transmembrane region" description="Helical" evidence="1">
    <location>
        <begin position="29"/>
        <end position="47"/>
    </location>
</feature>
<protein>
    <recommendedName>
        <fullName evidence="4">PLAC8 motif-containing protein</fullName>
    </recommendedName>
</protein>
<dbReference type="AlphaFoldDB" id="A0AAV0T2L6"/>
<gene>
    <name evidence="2" type="ORF">PDE001_LOCUS700</name>
</gene>
<dbReference type="NCBIfam" id="TIGR01571">
    <property type="entry name" value="A_thal_Cys_rich"/>
    <property type="match status" value="1"/>
</dbReference>
<proteinExistence type="predicted"/>
<dbReference type="PANTHER" id="PTHR15907">
    <property type="entry name" value="DUF614 FAMILY PROTEIN-RELATED"/>
    <property type="match status" value="1"/>
</dbReference>
<name>A0AAV0T2L6_9STRA</name>
<comment type="caution">
    <text evidence="2">The sequence shown here is derived from an EMBL/GenBank/DDBJ whole genome shotgun (WGS) entry which is preliminary data.</text>
</comment>
<evidence type="ECO:0000313" key="2">
    <source>
        <dbReference type="EMBL" id="CAI5711910.1"/>
    </source>
</evidence>
<sequence length="238" mass="26466">MICRGISVRHTFDEVEVDKQHLLPAFRTSLLLLIYSSFTYLFHNLLITTMSLIPSPEIIEHPCKSPTPSPTVNEVDHPYVIQVDASMTPTGNPNGETFARDNGLSDIKIGGWETNLCGGCFKHCVPNCCMVTFCPCVTHAQISSRLGMAPYWCALATLLILIMLTCGTVHLILFIWIWKARSLTRERFHIPGGRCRDCCASLFCPCCTLAQIATHIKSYQPGSCDFGPPDTLPPYSRI</sequence>
<evidence type="ECO:0000313" key="3">
    <source>
        <dbReference type="Proteomes" id="UP001162029"/>
    </source>
</evidence>
<evidence type="ECO:0000256" key="1">
    <source>
        <dbReference type="SAM" id="Phobius"/>
    </source>
</evidence>
<evidence type="ECO:0008006" key="4">
    <source>
        <dbReference type="Google" id="ProtNLM"/>
    </source>
</evidence>
<organism evidence="2 3">
    <name type="scientific">Peronospora destructor</name>
    <dbReference type="NCBI Taxonomy" id="86335"/>
    <lineage>
        <taxon>Eukaryota</taxon>
        <taxon>Sar</taxon>
        <taxon>Stramenopiles</taxon>
        <taxon>Oomycota</taxon>
        <taxon>Peronosporomycetes</taxon>
        <taxon>Peronosporales</taxon>
        <taxon>Peronosporaceae</taxon>
        <taxon>Peronospora</taxon>
    </lineage>
</organism>
<reference evidence="2" key="1">
    <citation type="submission" date="2022-12" db="EMBL/GenBank/DDBJ databases">
        <authorList>
            <person name="Webb A."/>
        </authorList>
    </citation>
    <scope>NUCLEOTIDE SEQUENCE</scope>
    <source>
        <strain evidence="2">Pd1</strain>
    </source>
</reference>
<keyword evidence="1" id="KW-1133">Transmembrane helix</keyword>
<keyword evidence="1" id="KW-0812">Transmembrane</keyword>
<dbReference type="Proteomes" id="UP001162029">
    <property type="component" value="Unassembled WGS sequence"/>
</dbReference>
<dbReference type="EMBL" id="CANTFM010000113">
    <property type="protein sequence ID" value="CAI5711910.1"/>
    <property type="molecule type" value="Genomic_DNA"/>
</dbReference>
<dbReference type="InterPro" id="IPR006461">
    <property type="entry name" value="PLAC_motif_containing"/>
</dbReference>
<dbReference type="Pfam" id="PF04749">
    <property type="entry name" value="PLAC8"/>
    <property type="match status" value="1"/>
</dbReference>
<keyword evidence="1" id="KW-0472">Membrane</keyword>